<name>A0A8H4PHV4_9HYPO</name>
<feature type="region of interest" description="Disordered" evidence="1">
    <location>
        <begin position="1"/>
        <end position="37"/>
    </location>
</feature>
<dbReference type="EMBL" id="JAADYS010001653">
    <property type="protein sequence ID" value="KAF4461792.1"/>
    <property type="molecule type" value="Genomic_DNA"/>
</dbReference>
<evidence type="ECO:0000313" key="3">
    <source>
        <dbReference type="Proteomes" id="UP000554235"/>
    </source>
</evidence>
<protein>
    <recommendedName>
        <fullName evidence="4">Apple domain-containing protein</fullName>
    </recommendedName>
</protein>
<dbReference type="OrthoDB" id="5358884at2759"/>
<evidence type="ECO:0000313" key="2">
    <source>
        <dbReference type="EMBL" id="KAF4461792.1"/>
    </source>
</evidence>
<proteinExistence type="predicted"/>
<reference evidence="2 3" key="1">
    <citation type="submission" date="2020-01" db="EMBL/GenBank/DDBJ databases">
        <title>Identification and distribution of gene clusters putatively required for synthesis of sphingolipid metabolism inhibitors in phylogenetically diverse species of the filamentous fungus Fusarium.</title>
        <authorList>
            <person name="Kim H.-S."/>
            <person name="Busman M."/>
            <person name="Brown D.W."/>
            <person name="Divon H."/>
            <person name="Uhlig S."/>
            <person name="Proctor R.H."/>
        </authorList>
    </citation>
    <scope>NUCLEOTIDE SEQUENCE [LARGE SCALE GENOMIC DNA]</scope>
    <source>
        <strain evidence="2 3">NRRL 20459</strain>
    </source>
</reference>
<evidence type="ECO:0000256" key="1">
    <source>
        <dbReference type="SAM" id="MobiDB-lite"/>
    </source>
</evidence>
<feature type="compositionally biased region" description="Polar residues" evidence="1">
    <location>
        <begin position="24"/>
        <end position="37"/>
    </location>
</feature>
<sequence length="179" mass="19985">MHRQVADACPSPSNQHPAAPAETSACSPSNSNDTSSEADATILYEPTPAKNVQNVTLKECQEARAVDTMTMDGYQFEYYCGMDAGYNPDRYPDIKDIVPLIAYYFEDCLKACARMNINNNIQDTNVTCDSVAFSRDMSRRTDENGGNCWLKSGKWIRSKAEGDKLIPEMVYAVVIREEE</sequence>
<comment type="caution">
    <text evidence="2">The sequence shown here is derived from an EMBL/GenBank/DDBJ whole genome shotgun (WGS) entry which is preliminary data.</text>
</comment>
<keyword evidence="3" id="KW-1185">Reference proteome</keyword>
<organism evidence="2 3">
    <name type="scientific">Fusarium albosuccineum</name>
    <dbReference type="NCBI Taxonomy" id="1237068"/>
    <lineage>
        <taxon>Eukaryota</taxon>
        <taxon>Fungi</taxon>
        <taxon>Dikarya</taxon>
        <taxon>Ascomycota</taxon>
        <taxon>Pezizomycotina</taxon>
        <taxon>Sordariomycetes</taxon>
        <taxon>Hypocreomycetidae</taxon>
        <taxon>Hypocreales</taxon>
        <taxon>Nectriaceae</taxon>
        <taxon>Fusarium</taxon>
        <taxon>Fusarium decemcellulare species complex</taxon>
    </lineage>
</organism>
<accession>A0A8H4PHV4</accession>
<evidence type="ECO:0008006" key="4">
    <source>
        <dbReference type="Google" id="ProtNLM"/>
    </source>
</evidence>
<dbReference type="Proteomes" id="UP000554235">
    <property type="component" value="Unassembled WGS sequence"/>
</dbReference>
<dbReference type="AlphaFoldDB" id="A0A8H4PHV4"/>
<gene>
    <name evidence="2" type="ORF">FALBO_11404</name>
</gene>